<reference evidence="2 3" key="1">
    <citation type="submission" date="2018-03" db="EMBL/GenBank/DDBJ databases">
        <title>Aeromonas veronii whole genome sequencing and analysis.</title>
        <authorList>
            <person name="Xie H."/>
            <person name="Liu T."/>
            <person name="Wang K."/>
        </authorList>
    </citation>
    <scope>NUCLEOTIDE SEQUENCE [LARGE SCALE GENOMIC DNA]</scope>
    <source>
        <strain evidence="2 3">XH.VA.1</strain>
    </source>
</reference>
<proteinExistence type="predicted"/>
<dbReference type="RefSeq" id="WP_107684629.1">
    <property type="nucleotide sequence ID" value="NZ_PZKL01000045.1"/>
</dbReference>
<keyword evidence="1" id="KW-0812">Transmembrane</keyword>
<protein>
    <submittedName>
        <fullName evidence="2">Uncharacterized protein</fullName>
    </submittedName>
</protein>
<accession>A0A2T4MWR5</accession>
<keyword evidence="1" id="KW-1133">Transmembrane helix</keyword>
<gene>
    <name evidence="2" type="ORF">DAA48_21435</name>
</gene>
<dbReference type="Proteomes" id="UP000241986">
    <property type="component" value="Unassembled WGS sequence"/>
</dbReference>
<name>A0A2T4MWR5_AERVE</name>
<evidence type="ECO:0000256" key="1">
    <source>
        <dbReference type="SAM" id="Phobius"/>
    </source>
</evidence>
<evidence type="ECO:0000313" key="3">
    <source>
        <dbReference type="Proteomes" id="UP000241986"/>
    </source>
</evidence>
<evidence type="ECO:0000313" key="2">
    <source>
        <dbReference type="EMBL" id="PTH79004.1"/>
    </source>
</evidence>
<dbReference type="EMBL" id="PZKL01000045">
    <property type="protein sequence ID" value="PTH79004.1"/>
    <property type="molecule type" value="Genomic_DNA"/>
</dbReference>
<comment type="caution">
    <text evidence="2">The sequence shown here is derived from an EMBL/GenBank/DDBJ whole genome shotgun (WGS) entry which is preliminary data.</text>
</comment>
<organism evidence="2 3">
    <name type="scientific">Aeromonas veronii</name>
    <dbReference type="NCBI Taxonomy" id="654"/>
    <lineage>
        <taxon>Bacteria</taxon>
        <taxon>Pseudomonadati</taxon>
        <taxon>Pseudomonadota</taxon>
        <taxon>Gammaproteobacteria</taxon>
        <taxon>Aeromonadales</taxon>
        <taxon>Aeromonadaceae</taxon>
        <taxon>Aeromonas</taxon>
    </lineage>
</organism>
<dbReference type="AlphaFoldDB" id="A0A2T4MWR5"/>
<sequence length="133" mass="14960">MNFQEKNNEVNVHKEIRVPILLLLLFAVAFIGVFFAIYIFNSGRSSELSEISLIEKNIRNRIIQWTSSHEDKVSARASVLSYYQCIDSSAGFSDSDCLQITGDEDFIGTVVDAINKTEASQKVKNHFLVSPIN</sequence>
<keyword evidence="1" id="KW-0472">Membrane</keyword>
<feature type="transmembrane region" description="Helical" evidence="1">
    <location>
        <begin position="20"/>
        <end position="40"/>
    </location>
</feature>